<dbReference type="SUPFAM" id="SSF56112">
    <property type="entry name" value="Protein kinase-like (PK-like)"/>
    <property type="match status" value="1"/>
</dbReference>
<accession>A0A0F9CNY4</accession>
<protein>
    <recommendedName>
        <fullName evidence="2">Aminoglycoside phosphotransferase domain-containing protein</fullName>
    </recommendedName>
</protein>
<dbReference type="EMBL" id="LAZR01032369">
    <property type="protein sequence ID" value="KKL51078.1"/>
    <property type="molecule type" value="Genomic_DNA"/>
</dbReference>
<proteinExistence type="predicted"/>
<sequence>MKIIEKLKEINVFRDSDGNPSAQKGTTCNVIEDGGGTYVEKQWVSGDWVFSGDYEYRVEKHIYQGSNALGLPVPRLLDFDDADRKLRIEYTPGSRPKTPCGNMRLLLPVLQFYDQFKNIAFPSGPELHKMDESCIHKYRLDQLQFIFPEEGTWSRLDALYESFLRDIPYFTLPFDRILHNALLHDEGLFFVDFEWTIAGPHEFTLARIAVEFNRYDYPEIVSRVDDLNLYHLFLLRFYMYGREPKSMHQYMQQHLRNETLRELFGIVNVEKYTDEPWLST</sequence>
<evidence type="ECO:0000313" key="1">
    <source>
        <dbReference type="EMBL" id="KKL51078.1"/>
    </source>
</evidence>
<dbReference type="InterPro" id="IPR011009">
    <property type="entry name" value="Kinase-like_dom_sf"/>
</dbReference>
<name>A0A0F9CNY4_9ZZZZ</name>
<comment type="caution">
    <text evidence="1">The sequence shown here is derived from an EMBL/GenBank/DDBJ whole genome shotgun (WGS) entry which is preliminary data.</text>
</comment>
<reference evidence="1" key="1">
    <citation type="journal article" date="2015" name="Nature">
        <title>Complex archaea that bridge the gap between prokaryotes and eukaryotes.</title>
        <authorList>
            <person name="Spang A."/>
            <person name="Saw J.H."/>
            <person name="Jorgensen S.L."/>
            <person name="Zaremba-Niedzwiedzka K."/>
            <person name="Martijn J."/>
            <person name="Lind A.E."/>
            <person name="van Eijk R."/>
            <person name="Schleper C."/>
            <person name="Guy L."/>
            <person name="Ettema T.J."/>
        </authorList>
    </citation>
    <scope>NUCLEOTIDE SEQUENCE</scope>
</reference>
<gene>
    <name evidence="1" type="ORF">LCGC14_2299100</name>
</gene>
<organism evidence="1">
    <name type="scientific">marine sediment metagenome</name>
    <dbReference type="NCBI Taxonomy" id="412755"/>
    <lineage>
        <taxon>unclassified sequences</taxon>
        <taxon>metagenomes</taxon>
        <taxon>ecological metagenomes</taxon>
    </lineage>
</organism>
<dbReference type="AlphaFoldDB" id="A0A0F9CNY4"/>
<evidence type="ECO:0008006" key="2">
    <source>
        <dbReference type="Google" id="ProtNLM"/>
    </source>
</evidence>